<protein>
    <submittedName>
        <fullName evidence="2">Uncharacterized protein</fullName>
    </submittedName>
</protein>
<dbReference type="AlphaFoldDB" id="K1PJG1"/>
<evidence type="ECO:0000313" key="2">
    <source>
        <dbReference type="EMBL" id="EKC24102.1"/>
    </source>
</evidence>
<evidence type="ECO:0000256" key="1">
    <source>
        <dbReference type="SAM" id="MobiDB-lite"/>
    </source>
</evidence>
<organism evidence="2">
    <name type="scientific">Magallana gigas</name>
    <name type="common">Pacific oyster</name>
    <name type="synonym">Crassostrea gigas</name>
    <dbReference type="NCBI Taxonomy" id="29159"/>
    <lineage>
        <taxon>Eukaryota</taxon>
        <taxon>Metazoa</taxon>
        <taxon>Spiralia</taxon>
        <taxon>Lophotrochozoa</taxon>
        <taxon>Mollusca</taxon>
        <taxon>Bivalvia</taxon>
        <taxon>Autobranchia</taxon>
        <taxon>Pteriomorphia</taxon>
        <taxon>Ostreida</taxon>
        <taxon>Ostreoidea</taxon>
        <taxon>Ostreidae</taxon>
        <taxon>Magallana</taxon>
    </lineage>
</organism>
<feature type="region of interest" description="Disordered" evidence="1">
    <location>
        <begin position="136"/>
        <end position="177"/>
    </location>
</feature>
<dbReference type="EMBL" id="JH817517">
    <property type="protein sequence ID" value="EKC24102.1"/>
    <property type="molecule type" value="Genomic_DNA"/>
</dbReference>
<gene>
    <name evidence="2" type="ORF">CGI_10015193</name>
</gene>
<reference evidence="2" key="1">
    <citation type="journal article" date="2012" name="Nature">
        <title>The oyster genome reveals stress adaptation and complexity of shell formation.</title>
        <authorList>
            <person name="Zhang G."/>
            <person name="Fang X."/>
            <person name="Guo X."/>
            <person name="Li L."/>
            <person name="Luo R."/>
            <person name="Xu F."/>
            <person name="Yang P."/>
            <person name="Zhang L."/>
            <person name="Wang X."/>
            <person name="Qi H."/>
            <person name="Xiong Z."/>
            <person name="Que H."/>
            <person name="Xie Y."/>
            <person name="Holland P.W."/>
            <person name="Paps J."/>
            <person name="Zhu Y."/>
            <person name="Wu F."/>
            <person name="Chen Y."/>
            <person name="Wang J."/>
            <person name="Peng C."/>
            <person name="Meng J."/>
            <person name="Yang L."/>
            <person name="Liu J."/>
            <person name="Wen B."/>
            <person name="Zhang N."/>
            <person name="Huang Z."/>
            <person name="Zhu Q."/>
            <person name="Feng Y."/>
            <person name="Mount A."/>
            <person name="Hedgecock D."/>
            <person name="Xu Z."/>
            <person name="Liu Y."/>
            <person name="Domazet-Loso T."/>
            <person name="Du Y."/>
            <person name="Sun X."/>
            <person name="Zhang S."/>
            <person name="Liu B."/>
            <person name="Cheng P."/>
            <person name="Jiang X."/>
            <person name="Li J."/>
            <person name="Fan D."/>
            <person name="Wang W."/>
            <person name="Fu W."/>
            <person name="Wang T."/>
            <person name="Wang B."/>
            <person name="Zhang J."/>
            <person name="Peng Z."/>
            <person name="Li Y."/>
            <person name="Li N."/>
            <person name="Wang J."/>
            <person name="Chen M."/>
            <person name="He Y."/>
            <person name="Tan F."/>
            <person name="Song X."/>
            <person name="Zheng Q."/>
            <person name="Huang R."/>
            <person name="Yang H."/>
            <person name="Du X."/>
            <person name="Chen L."/>
            <person name="Yang M."/>
            <person name="Gaffney P.M."/>
            <person name="Wang S."/>
            <person name="Luo L."/>
            <person name="She Z."/>
            <person name="Ming Y."/>
            <person name="Huang W."/>
            <person name="Zhang S."/>
            <person name="Huang B."/>
            <person name="Zhang Y."/>
            <person name="Qu T."/>
            <person name="Ni P."/>
            <person name="Miao G."/>
            <person name="Wang J."/>
            <person name="Wang Q."/>
            <person name="Steinberg C.E."/>
            <person name="Wang H."/>
            <person name="Li N."/>
            <person name="Qian L."/>
            <person name="Zhang G."/>
            <person name="Li Y."/>
            <person name="Yang H."/>
            <person name="Liu X."/>
            <person name="Wang J."/>
            <person name="Yin Y."/>
            <person name="Wang J."/>
        </authorList>
    </citation>
    <scope>NUCLEOTIDE SEQUENCE [LARGE SCALE GENOMIC DNA]</scope>
    <source>
        <strain evidence="2">05x7-T-G4-1.051#20</strain>
    </source>
</reference>
<dbReference type="HOGENOM" id="CLU_1338717_0_0_1"/>
<accession>K1PJG1</accession>
<feature type="compositionally biased region" description="Acidic residues" evidence="1">
    <location>
        <begin position="9"/>
        <end position="26"/>
    </location>
</feature>
<proteinExistence type="predicted"/>
<name>K1PJG1_MAGGI</name>
<feature type="compositionally biased region" description="Basic and acidic residues" evidence="1">
    <location>
        <begin position="27"/>
        <end position="44"/>
    </location>
</feature>
<feature type="region of interest" description="Disordered" evidence="1">
    <location>
        <begin position="1"/>
        <end position="50"/>
    </location>
</feature>
<sequence>MADRSESSSNEEDKEEDDEELEDEEVTEIRNVEAIIHKPDDEATKSSTMVEVKEETQVCVSVRNKDTQVTSADLEMQESGLVVLHVRTTRKSLELEKQPQETEAKEFTVKENEDSISDKGCFIKILKKLPSVWEKEKDGEKNQKLESLEDTKGVKGLVTPTSDHGEGDLLTPSETGDYLKQLHDENEQKDPYWGLVSTSDEITYL</sequence>
<dbReference type="InParanoid" id="K1PJG1"/>
<feature type="compositionally biased region" description="Basic and acidic residues" evidence="1">
    <location>
        <begin position="136"/>
        <end position="153"/>
    </location>
</feature>